<name>A0A9P3PM50_LYOSH</name>
<dbReference type="AlphaFoldDB" id="A0A9P3PM50"/>
<reference evidence="2" key="1">
    <citation type="submission" date="2022-07" db="EMBL/GenBank/DDBJ databases">
        <title>The genome of Lyophyllum shimeji provides insight into the initial evolution of ectomycorrhizal fungal genome.</title>
        <authorList>
            <person name="Kobayashi Y."/>
            <person name="Shibata T."/>
            <person name="Hirakawa H."/>
            <person name="Shigenobu S."/>
            <person name="Nishiyama T."/>
            <person name="Yamada A."/>
            <person name="Hasebe M."/>
            <person name="Kawaguchi M."/>
        </authorList>
    </citation>
    <scope>NUCLEOTIDE SEQUENCE</scope>
    <source>
        <strain evidence="2">AT787</strain>
    </source>
</reference>
<gene>
    <name evidence="2" type="ORF">LshimejAT787_0410500</name>
</gene>
<evidence type="ECO:0000313" key="2">
    <source>
        <dbReference type="EMBL" id="GLB37999.1"/>
    </source>
</evidence>
<dbReference type="EMBL" id="BRPK01000004">
    <property type="protein sequence ID" value="GLB37999.1"/>
    <property type="molecule type" value="Genomic_DNA"/>
</dbReference>
<accession>A0A9P3PM50</accession>
<protein>
    <submittedName>
        <fullName evidence="2">Uncharacterized protein</fullName>
    </submittedName>
</protein>
<comment type="caution">
    <text evidence="2">The sequence shown here is derived from an EMBL/GenBank/DDBJ whole genome shotgun (WGS) entry which is preliminary data.</text>
</comment>
<proteinExistence type="predicted"/>
<evidence type="ECO:0000256" key="1">
    <source>
        <dbReference type="SAM" id="MobiDB-lite"/>
    </source>
</evidence>
<feature type="compositionally biased region" description="Polar residues" evidence="1">
    <location>
        <begin position="1"/>
        <end position="24"/>
    </location>
</feature>
<organism evidence="2 3">
    <name type="scientific">Lyophyllum shimeji</name>
    <name type="common">Hon-shimeji</name>
    <name type="synonym">Tricholoma shimeji</name>
    <dbReference type="NCBI Taxonomy" id="47721"/>
    <lineage>
        <taxon>Eukaryota</taxon>
        <taxon>Fungi</taxon>
        <taxon>Dikarya</taxon>
        <taxon>Basidiomycota</taxon>
        <taxon>Agaricomycotina</taxon>
        <taxon>Agaricomycetes</taxon>
        <taxon>Agaricomycetidae</taxon>
        <taxon>Agaricales</taxon>
        <taxon>Tricholomatineae</taxon>
        <taxon>Lyophyllaceae</taxon>
        <taxon>Lyophyllum</taxon>
    </lineage>
</organism>
<feature type="region of interest" description="Disordered" evidence="1">
    <location>
        <begin position="1"/>
        <end position="26"/>
    </location>
</feature>
<keyword evidence="3" id="KW-1185">Reference proteome</keyword>
<feature type="compositionally biased region" description="Pro residues" evidence="1">
    <location>
        <begin position="67"/>
        <end position="84"/>
    </location>
</feature>
<sequence>MRSPSSPKQKNNGPPQGQPDTLSMSIADIVLNPKSYSALLEAESGSRAASESESEEQARSSTGENPTPEPRPSTHRAPPPPPPATSIADLVLDNTIPYLPAQG</sequence>
<feature type="compositionally biased region" description="Low complexity" evidence="1">
    <location>
        <begin position="41"/>
        <end position="51"/>
    </location>
</feature>
<feature type="region of interest" description="Disordered" evidence="1">
    <location>
        <begin position="41"/>
        <end position="103"/>
    </location>
</feature>
<dbReference type="Proteomes" id="UP001063166">
    <property type="component" value="Unassembled WGS sequence"/>
</dbReference>
<evidence type="ECO:0000313" key="3">
    <source>
        <dbReference type="Proteomes" id="UP001063166"/>
    </source>
</evidence>